<evidence type="ECO:0000313" key="4">
    <source>
        <dbReference type="Proteomes" id="UP000223968"/>
    </source>
</evidence>
<keyword evidence="2" id="KW-0812">Transmembrane</keyword>
<protein>
    <submittedName>
        <fullName evidence="3">Uncharacterized protein</fullName>
    </submittedName>
</protein>
<keyword evidence="2" id="KW-1133">Transmembrane helix</keyword>
<organism evidence="3 4">
    <name type="scientific">Helicocarpus griseus UAMH5409</name>
    <dbReference type="NCBI Taxonomy" id="1447875"/>
    <lineage>
        <taxon>Eukaryota</taxon>
        <taxon>Fungi</taxon>
        <taxon>Dikarya</taxon>
        <taxon>Ascomycota</taxon>
        <taxon>Pezizomycotina</taxon>
        <taxon>Eurotiomycetes</taxon>
        <taxon>Eurotiomycetidae</taxon>
        <taxon>Onygenales</taxon>
        <taxon>Ajellomycetaceae</taxon>
        <taxon>Helicocarpus</taxon>
    </lineage>
</organism>
<dbReference type="OrthoDB" id="3563303at2759"/>
<feature type="region of interest" description="Disordered" evidence="1">
    <location>
        <begin position="18"/>
        <end position="59"/>
    </location>
</feature>
<accession>A0A2B7X8S2</accession>
<gene>
    <name evidence="3" type="ORF">AJ79_06824</name>
</gene>
<feature type="transmembrane region" description="Helical" evidence="2">
    <location>
        <begin position="243"/>
        <end position="266"/>
    </location>
</feature>
<comment type="caution">
    <text evidence="3">The sequence shown here is derived from an EMBL/GenBank/DDBJ whole genome shotgun (WGS) entry which is preliminary data.</text>
</comment>
<keyword evidence="2" id="KW-0472">Membrane</keyword>
<dbReference type="EMBL" id="PDNB01000126">
    <property type="protein sequence ID" value="PGH05355.1"/>
    <property type="molecule type" value="Genomic_DNA"/>
</dbReference>
<evidence type="ECO:0000313" key="3">
    <source>
        <dbReference type="EMBL" id="PGH05355.1"/>
    </source>
</evidence>
<feature type="transmembrane region" description="Helical" evidence="2">
    <location>
        <begin position="96"/>
        <end position="118"/>
    </location>
</feature>
<evidence type="ECO:0000256" key="1">
    <source>
        <dbReference type="SAM" id="MobiDB-lite"/>
    </source>
</evidence>
<dbReference type="Proteomes" id="UP000223968">
    <property type="component" value="Unassembled WGS sequence"/>
</dbReference>
<reference evidence="3 4" key="1">
    <citation type="submission" date="2017-10" db="EMBL/GenBank/DDBJ databases">
        <title>Comparative genomics in systemic dimorphic fungi from Ajellomycetaceae.</title>
        <authorList>
            <person name="Munoz J.F."/>
            <person name="Mcewen J.G."/>
            <person name="Clay O.K."/>
            <person name="Cuomo C.A."/>
        </authorList>
    </citation>
    <scope>NUCLEOTIDE SEQUENCE [LARGE SCALE GENOMIC DNA]</scope>
    <source>
        <strain evidence="3 4">UAMH5409</strain>
    </source>
</reference>
<evidence type="ECO:0000256" key="2">
    <source>
        <dbReference type="SAM" id="Phobius"/>
    </source>
</evidence>
<name>A0A2B7X8S2_9EURO</name>
<feature type="compositionally biased region" description="Basic and acidic residues" evidence="1">
    <location>
        <begin position="31"/>
        <end position="44"/>
    </location>
</feature>
<feature type="region of interest" description="Disordered" evidence="1">
    <location>
        <begin position="214"/>
        <end position="233"/>
    </location>
</feature>
<keyword evidence="4" id="KW-1185">Reference proteome</keyword>
<proteinExistence type="predicted"/>
<sequence>MPSESSIQQSLLDTIERSFYHEVPTDSQEPENQKADDRPREKGSRARFSNTSYEPHPITPETLVERTATLQAHQPHQQHHHHYEVHGRPTTGLMFMLRWACAILTVAATILFGAWAPLSYEATKEANRNNNKAQEALVESAQSANKIASKAFSMASAQANIISNLQEQLAAMGQVALLQFCNEQTRGELEPCAAFINSVQLTSLVSKIATPTSTMYPPTATSDDDLPTSISDDSSANGSGLPIASILGIVFGGTAALGIAIGYLVWRYQHGRLVAPRRFR</sequence>
<dbReference type="AlphaFoldDB" id="A0A2B7X8S2"/>